<dbReference type="AlphaFoldDB" id="A0A4Q9KU13"/>
<sequence length="67" mass="8093">MEGDRVRNMGANNWDKKIGDIKRDIKVISTLEYRDIRIGDIKRDIKVISTLEYRDIRIRKIKNKYKK</sequence>
<protein>
    <submittedName>
        <fullName evidence="1">Uncharacterized protein</fullName>
    </submittedName>
</protein>
<dbReference type="VEuPathDB" id="MicrosporidiaDB:CWI37_2269p0010"/>
<proteinExistence type="predicted"/>
<evidence type="ECO:0000313" key="2">
    <source>
        <dbReference type="Proteomes" id="UP000292362"/>
    </source>
</evidence>
<accession>A0A4Q9KU13</accession>
<comment type="caution">
    <text evidence="1">The sequence shown here is derived from an EMBL/GenBank/DDBJ whole genome shotgun (WGS) entry which is preliminary data.</text>
</comment>
<dbReference type="Proteomes" id="UP000292362">
    <property type="component" value="Unassembled WGS sequence"/>
</dbReference>
<name>A0A4Q9KU13_9MICR</name>
<organism evidence="1 2">
    <name type="scientific">Hamiltosporidium tvaerminnensis</name>
    <dbReference type="NCBI Taxonomy" id="1176355"/>
    <lineage>
        <taxon>Eukaryota</taxon>
        <taxon>Fungi</taxon>
        <taxon>Fungi incertae sedis</taxon>
        <taxon>Microsporidia</taxon>
        <taxon>Dubosqiidae</taxon>
        <taxon>Hamiltosporidium</taxon>
    </lineage>
</organism>
<dbReference type="EMBL" id="PITJ01002269">
    <property type="protein sequence ID" value="TBT97439.1"/>
    <property type="molecule type" value="Genomic_DNA"/>
</dbReference>
<reference evidence="1 2" key="1">
    <citation type="submission" date="2017-12" db="EMBL/GenBank/DDBJ databases">
        <authorList>
            <person name="Pombert J.-F."/>
            <person name="Haag K.L."/>
            <person name="Ebert D."/>
        </authorList>
    </citation>
    <scope>NUCLEOTIDE SEQUENCE [LARGE SCALE GENOMIC DNA]</scope>
    <source>
        <strain evidence="1">FI-OER-3-3</strain>
    </source>
</reference>
<gene>
    <name evidence="1" type="ORF">CWI37_2269p0010</name>
</gene>
<evidence type="ECO:0000313" key="1">
    <source>
        <dbReference type="EMBL" id="TBT97439.1"/>
    </source>
</evidence>